<reference evidence="3" key="1">
    <citation type="submission" date="2009-06" db="EMBL/GenBank/DDBJ databases">
        <title>Complete sequence of chromosome of Geopacillus sp. WCH70.</title>
        <authorList>
            <consortium name="US DOE Joint Genome Institute"/>
            <person name="Lucas S."/>
            <person name="Copeland A."/>
            <person name="Lapidus A."/>
            <person name="Glavina del Rio T."/>
            <person name="Dalin E."/>
            <person name="Tice H."/>
            <person name="Bruce D."/>
            <person name="Goodwin L."/>
            <person name="Pitluck S."/>
            <person name="Chertkov O."/>
            <person name="Brettin T."/>
            <person name="Detter J.C."/>
            <person name="Han C."/>
            <person name="Larimer F."/>
            <person name="Land M."/>
            <person name="Hauser L."/>
            <person name="Kyrpides N."/>
            <person name="Mikhailova N."/>
            <person name="Brumm P."/>
            <person name="Mead D.A."/>
            <person name="Richardson P."/>
        </authorList>
    </citation>
    <scope>NUCLEOTIDE SEQUENCE [LARGE SCALE GENOMIC DNA]</scope>
    <source>
        <strain evidence="3">WCH70</strain>
    </source>
</reference>
<sequence>MKLVLLSGGIGTRLWPLTNSARPKQFLKFLKSEKGNPESMIQRIWRQLETAGLSNSTVIATNKNQVHMIQNQLGQDIPLIIEPLRKDTFPAIALAATYLYSIQGVELDEAICVLSVDSYVDDNFFERIKDLKIILQYDNVDLVLVGVQPSYPSTKYGYVVPEAIKNNSWMKVSYFKEKPVEKEAKELIKQGALWNCGVFAFKLNYIIRLLSEKGLPTHYDELKENYHVLPEVSFDYEVVESANNIYVLSYEGNWKDLGTLNTIIDNLDSPLIGKGAISDDSTNTYVVNELDIPIAVLGVQNVIVVASPDGILVTKKNSNSNIKELLKDIKQRPCTKNILEENISYQKHCQRSEVSIRT</sequence>
<dbReference type="GO" id="GO:0008928">
    <property type="term" value="F:mannose-1-phosphate guanylyltransferase (GDP) activity"/>
    <property type="evidence" value="ECO:0007669"/>
    <property type="project" value="UniProtKB-EC"/>
</dbReference>
<dbReference type="STRING" id="471223.GWCH70_1667"/>
<dbReference type="InterPro" id="IPR051161">
    <property type="entry name" value="Mannose-6P_isomerase_type2"/>
</dbReference>
<dbReference type="KEGG" id="gwc:GWCH70_1667"/>
<dbReference type="eggNOG" id="COG0836">
    <property type="taxonomic scope" value="Bacteria"/>
</dbReference>
<dbReference type="GO" id="GO:0004475">
    <property type="term" value="F:mannose-1-phosphate guanylyltransferase (GTP) activity"/>
    <property type="evidence" value="ECO:0007669"/>
    <property type="project" value="TreeGrafter"/>
</dbReference>
<dbReference type="RefSeq" id="WP_015863901.1">
    <property type="nucleotide sequence ID" value="NZ_CP155467.1"/>
</dbReference>
<proteinExistence type="predicted"/>
<dbReference type="EMBL" id="CP001638">
    <property type="protein sequence ID" value="ACS24449.1"/>
    <property type="molecule type" value="Genomic_DNA"/>
</dbReference>
<dbReference type="EC" id="2.7.7.22" evidence="3"/>
<dbReference type="PANTHER" id="PTHR46390:SF1">
    <property type="entry name" value="MANNOSE-1-PHOSPHATE GUANYLYLTRANSFERASE"/>
    <property type="match status" value="1"/>
</dbReference>
<evidence type="ECO:0000313" key="3">
    <source>
        <dbReference type="EMBL" id="ACS24449.1"/>
    </source>
</evidence>
<name>C5DAY5_GEOSW</name>
<feature type="domain" description="MannoseP isomerase/GMP-like beta-helix" evidence="2">
    <location>
        <begin position="283"/>
        <end position="327"/>
    </location>
</feature>
<dbReference type="Gene3D" id="3.90.550.10">
    <property type="entry name" value="Spore Coat Polysaccharide Biosynthesis Protein SpsA, Chain A"/>
    <property type="match status" value="1"/>
</dbReference>
<dbReference type="InterPro" id="IPR005835">
    <property type="entry name" value="NTP_transferase_dom"/>
</dbReference>
<evidence type="ECO:0000259" key="2">
    <source>
        <dbReference type="Pfam" id="PF22640"/>
    </source>
</evidence>
<accession>C5DAY5</accession>
<dbReference type="SUPFAM" id="SSF159283">
    <property type="entry name" value="Guanosine diphospho-D-mannose pyrophosphorylase/mannose-6-phosphate isomerase linker domain"/>
    <property type="match status" value="1"/>
</dbReference>
<feature type="domain" description="Nucleotidyl transferase" evidence="1">
    <location>
        <begin position="4"/>
        <end position="265"/>
    </location>
</feature>
<dbReference type="SUPFAM" id="SSF53448">
    <property type="entry name" value="Nucleotide-diphospho-sugar transferases"/>
    <property type="match status" value="1"/>
</dbReference>
<dbReference type="OrthoDB" id="9806359at2"/>
<dbReference type="PANTHER" id="PTHR46390">
    <property type="entry name" value="MANNOSE-1-PHOSPHATE GUANYLYLTRANSFERASE"/>
    <property type="match status" value="1"/>
</dbReference>
<dbReference type="GO" id="GO:0009298">
    <property type="term" value="P:GDP-mannose biosynthetic process"/>
    <property type="evidence" value="ECO:0007669"/>
    <property type="project" value="TreeGrafter"/>
</dbReference>
<gene>
    <name evidence="3" type="ordered locus">GWCH70_1667</name>
</gene>
<keyword evidence="3" id="KW-0548">Nucleotidyltransferase</keyword>
<dbReference type="InterPro" id="IPR054566">
    <property type="entry name" value="ManC/GMP-like_b-helix"/>
</dbReference>
<evidence type="ECO:0000259" key="1">
    <source>
        <dbReference type="Pfam" id="PF00483"/>
    </source>
</evidence>
<dbReference type="Pfam" id="PF22640">
    <property type="entry name" value="ManC_GMP_beta-helix"/>
    <property type="match status" value="1"/>
</dbReference>
<dbReference type="HOGENOM" id="CLU_035527_0_1_9"/>
<dbReference type="AlphaFoldDB" id="C5DAY5"/>
<protein>
    <submittedName>
        <fullName evidence="3">Mannose-1-phosphate guanylyltransferase (GDP)</fullName>
        <ecNumber evidence="3">2.7.7.22</ecNumber>
    </submittedName>
</protein>
<keyword evidence="3" id="KW-0808">Transferase</keyword>
<organism evidence="3">
    <name type="scientific">Geobacillus sp. (strain WCH70)</name>
    <dbReference type="NCBI Taxonomy" id="471223"/>
    <lineage>
        <taxon>Bacteria</taxon>
        <taxon>Bacillati</taxon>
        <taxon>Bacillota</taxon>
        <taxon>Bacilli</taxon>
        <taxon>Bacillales</taxon>
        <taxon>Anoxybacillaceae</taxon>
        <taxon>Geobacillus</taxon>
    </lineage>
</organism>
<dbReference type="InterPro" id="IPR029044">
    <property type="entry name" value="Nucleotide-diphossugar_trans"/>
</dbReference>
<dbReference type="Pfam" id="PF00483">
    <property type="entry name" value="NTP_transferase"/>
    <property type="match status" value="1"/>
</dbReference>